<proteinExistence type="inferred from homology"/>
<dbReference type="Proteomes" id="UP000261257">
    <property type="component" value="Unassembled WGS sequence"/>
</dbReference>
<dbReference type="PANTHER" id="PTHR43701">
    <property type="entry name" value="MEMBRANE TRANSPORTER PROTEIN MJ0441-RELATED"/>
    <property type="match status" value="1"/>
</dbReference>
<feature type="transmembrane region" description="Helical" evidence="6">
    <location>
        <begin position="244"/>
        <end position="261"/>
    </location>
</feature>
<accession>A0A174F971</accession>
<dbReference type="AlphaFoldDB" id="A0A174F971"/>
<organism evidence="7 9">
    <name type="scientific">Hungatella hathewayi</name>
    <dbReference type="NCBI Taxonomy" id="154046"/>
    <lineage>
        <taxon>Bacteria</taxon>
        <taxon>Bacillati</taxon>
        <taxon>Bacillota</taxon>
        <taxon>Clostridia</taxon>
        <taxon>Lachnospirales</taxon>
        <taxon>Lachnospiraceae</taxon>
        <taxon>Hungatella</taxon>
    </lineage>
</organism>
<name>A0A174F971_9FIRM</name>
<dbReference type="RefSeq" id="WP_055656153.1">
    <property type="nucleotide sequence ID" value="NZ_CABIXC010000007.1"/>
</dbReference>
<dbReference type="Pfam" id="PF01925">
    <property type="entry name" value="TauE"/>
    <property type="match status" value="1"/>
</dbReference>
<evidence type="ECO:0000313" key="7">
    <source>
        <dbReference type="EMBL" id="CUO46664.1"/>
    </source>
</evidence>
<reference evidence="7 9" key="1">
    <citation type="submission" date="2015-09" db="EMBL/GenBank/DDBJ databases">
        <authorList>
            <consortium name="Pathogen Informatics"/>
        </authorList>
    </citation>
    <scope>NUCLEOTIDE SEQUENCE [LARGE SCALE GENOMIC DNA]</scope>
    <source>
        <strain evidence="7 9">2789STDY5608850</strain>
    </source>
</reference>
<keyword evidence="5 6" id="KW-0472">Membrane</keyword>
<evidence type="ECO:0000313" key="9">
    <source>
        <dbReference type="Proteomes" id="UP000095651"/>
    </source>
</evidence>
<feature type="transmembrane region" description="Helical" evidence="6">
    <location>
        <begin position="37"/>
        <end position="60"/>
    </location>
</feature>
<evidence type="ECO:0000256" key="5">
    <source>
        <dbReference type="ARBA" id="ARBA00023136"/>
    </source>
</evidence>
<evidence type="ECO:0000256" key="6">
    <source>
        <dbReference type="RuleBase" id="RU363041"/>
    </source>
</evidence>
<evidence type="ECO:0000313" key="8">
    <source>
        <dbReference type="EMBL" id="RGM05822.1"/>
    </source>
</evidence>
<dbReference type="InterPro" id="IPR051598">
    <property type="entry name" value="TSUP/Inactive_protease-like"/>
</dbReference>
<keyword evidence="3 6" id="KW-0812">Transmembrane</keyword>
<dbReference type="PANTHER" id="PTHR43701:SF2">
    <property type="entry name" value="MEMBRANE TRANSPORTER PROTEIN YJNA-RELATED"/>
    <property type="match status" value="1"/>
</dbReference>
<sequence length="265" mass="28288">MSGYLYILFWIVSFGASIAGAICGIGGGVIIKPTLDAFGVLSVSTISFLSGCTVLAMTCYSVIKGKMSGESLIDMKTGTPLAIGAAIGGVVGKSMFQALSDMFVNKDMVGAVQAGCLLIITLGTLIYTLKKDKIKTLHVTNAALCIVIGIVLGIFSSFLGIGGGPINLVVLFYFFSMETKTAAQNSLYIILFSQITSLINSLVTRTVPEFTMWLLVLMVIGGILGGMSGRIINKKIDSKVVDKLFIILMIVIIFINIYNIYQFAR</sequence>
<evidence type="ECO:0000256" key="3">
    <source>
        <dbReference type="ARBA" id="ARBA00022692"/>
    </source>
</evidence>
<gene>
    <name evidence="8" type="ORF">DXC39_10475</name>
    <name evidence="7" type="ORF">ERS852407_02892</name>
</gene>
<feature type="transmembrane region" description="Helical" evidence="6">
    <location>
        <begin position="7"/>
        <end position="31"/>
    </location>
</feature>
<dbReference type="EMBL" id="CYZE01000007">
    <property type="protein sequence ID" value="CUO46664.1"/>
    <property type="molecule type" value="Genomic_DNA"/>
</dbReference>
<evidence type="ECO:0000256" key="2">
    <source>
        <dbReference type="ARBA" id="ARBA00009142"/>
    </source>
</evidence>
<feature type="transmembrane region" description="Helical" evidence="6">
    <location>
        <begin position="111"/>
        <end position="129"/>
    </location>
</feature>
<keyword evidence="6" id="KW-1003">Cell membrane</keyword>
<comment type="subcellular location">
    <subcellularLocation>
        <location evidence="6">Cell membrane</location>
        <topology evidence="6">Multi-pass membrane protein</topology>
    </subcellularLocation>
    <subcellularLocation>
        <location evidence="1">Membrane</location>
        <topology evidence="1">Multi-pass membrane protein</topology>
    </subcellularLocation>
</comment>
<comment type="similarity">
    <text evidence="2 6">Belongs to the 4-toluene sulfonate uptake permease (TSUP) (TC 2.A.102) family.</text>
</comment>
<dbReference type="Proteomes" id="UP000095651">
    <property type="component" value="Unassembled WGS sequence"/>
</dbReference>
<dbReference type="GO" id="GO:0005886">
    <property type="term" value="C:plasma membrane"/>
    <property type="evidence" value="ECO:0007669"/>
    <property type="project" value="UniProtKB-SubCell"/>
</dbReference>
<evidence type="ECO:0000256" key="1">
    <source>
        <dbReference type="ARBA" id="ARBA00004141"/>
    </source>
</evidence>
<protein>
    <recommendedName>
        <fullName evidence="6">Probable membrane transporter protein</fullName>
    </recommendedName>
</protein>
<feature type="transmembrane region" description="Helical" evidence="6">
    <location>
        <begin position="81"/>
        <end position="99"/>
    </location>
</feature>
<dbReference type="EMBL" id="QSSQ01000006">
    <property type="protein sequence ID" value="RGM05822.1"/>
    <property type="molecule type" value="Genomic_DNA"/>
</dbReference>
<reference evidence="8 10" key="2">
    <citation type="submission" date="2018-08" db="EMBL/GenBank/DDBJ databases">
        <title>A genome reference for cultivated species of the human gut microbiota.</title>
        <authorList>
            <person name="Zou Y."/>
            <person name="Xue W."/>
            <person name="Luo G."/>
        </authorList>
    </citation>
    <scope>NUCLEOTIDE SEQUENCE [LARGE SCALE GENOMIC DNA]</scope>
    <source>
        <strain evidence="8 10">TF05-11AC</strain>
    </source>
</reference>
<evidence type="ECO:0000256" key="4">
    <source>
        <dbReference type="ARBA" id="ARBA00022989"/>
    </source>
</evidence>
<keyword evidence="4 6" id="KW-1133">Transmembrane helix</keyword>
<feature type="transmembrane region" description="Helical" evidence="6">
    <location>
        <begin position="141"/>
        <end position="174"/>
    </location>
</feature>
<dbReference type="InterPro" id="IPR002781">
    <property type="entry name" value="TM_pro_TauE-like"/>
</dbReference>
<feature type="transmembrane region" description="Helical" evidence="6">
    <location>
        <begin position="210"/>
        <end position="232"/>
    </location>
</feature>
<evidence type="ECO:0000313" key="10">
    <source>
        <dbReference type="Proteomes" id="UP000261257"/>
    </source>
</evidence>